<dbReference type="InterPro" id="IPR013497">
    <property type="entry name" value="Topo_IA_cen"/>
</dbReference>
<organism evidence="3 4">
    <name type="scientific">Bacillus pseudomycoides</name>
    <dbReference type="NCBI Taxonomy" id="64104"/>
    <lineage>
        <taxon>Bacteria</taxon>
        <taxon>Bacillati</taxon>
        <taxon>Bacillota</taxon>
        <taxon>Bacilli</taxon>
        <taxon>Bacillales</taxon>
        <taxon>Bacillaceae</taxon>
        <taxon>Bacillus</taxon>
        <taxon>Bacillus cereus group</taxon>
    </lineage>
</organism>
<dbReference type="PANTHER" id="PTHR11390:SF21">
    <property type="entry name" value="DNA TOPOISOMERASE 3-ALPHA"/>
    <property type="match status" value="1"/>
</dbReference>
<evidence type="ECO:0000256" key="1">
    <source>
        <dbReference type="ARBA" id="ARBA00023235"/>
    </source>
</evidence>
<accession>A0ABD6SW72</accession>
<name>A0ABD6SW72_9BACI</name>
<dbReference type="EMBL" id="NUTL01000326">
    <property type="protein sequence ID" value="PHE82198.1"/>
    <property type="molecule type" value="Genomic_DNA"/>
</dbReference>
<dbReference type="Gene3D" id="1.10.460.10">
    <property type="entry name" value="Topoisomerase I, domain 2"/>
    <property type="match status" value="1"/>
</dbReference>
<keyword evidence="1" id="KW-0413">Isomerase</keyword>
<evidence type="ECO:0000259" key="2">
    <source>
        <dbReference type="PROSITE" id="PS52039"/>
    </source>
</evidence>
<sequence length="164" mass="18789">PAFHTESSILTFMETAGRKLDDDHLKELMKGKRIGTVATEETFIPKLATRNYITVTNGQIRTTKIGRAFVEKFPIDEIKNPAYTAEMEGMIHMIEKKEMPYGEFVESTNTFVKETVEKLGETEEKVADEMILNWNQQIEVCRCPCKKGKILHKGNFYGCSNYPE</sequence>
<feature type="non-terminal residue" evidence="3">
    <location>
        <position position="1"/>
    </location>
</feature>
<dbReference type="AlphaFoldDB" id="A0ABD6SW72"/>
<reference evidence="3 4" key="1">
    <citation type="submission" date="2017-09" db="EMBL/GenBank/DDBJ databases">
        <title>Large-scale bioinformatics analysis of Bacillus genomes uncovers conserved roles of natural products in bacterial physiology.</title>
        <authorList>
            <consortium name="Agbiome Team Llc"/>
            <person name="Bleich R.M."/>
            <person name="Grubbs K.J."/>
            <person name="Santa Maria K.C."/>
            <person name="Allen S.E."/>
            <person name="Farag S."/>
            <person name="Shank E.A."/>
            <person name="Bowers A."/>
        </authorList>
    </citation>
    <scope>NUCLEOTIDE SEQUENCE [LARGE SCALE GENOMIC DNA]</scope>
    <source>
        <strain evidence="3 4">AFS037265</strain>
    </source>
</reference>
<proteinExistence type="predicted"/>
<comment type="caution">
    <text evidence="3">The sequence shown here is derived from an EMBL/GenBank/DDBJ whole genome shotgun (WGS) entry which is preliminary data.</text>
</comment>
<dbReference type="Pfam" id="PF01131">
    <property type="entry name" value="Topoisom_bac"/>
    <property type="match status" value="1"/>
</dbReference>
<dbReference type="InterPro" id="IPR013824">
    <property type="entry name" value="Topo_IA_cen_sub1"/>
</dbReference>
<feature type="non-terminal residue" evidence="3">
    <location>
        <position position="164"/>
    </location>
</feature>
<evidence type="ECO:0000313" key="4">
    <source>
        <dbReference type="Proteomes" id="UP000221918"/>
    </source>
</evidence>
<dbReference type="PANTHER" id="PTHR11390">
    <property type="entry name" value="PROKARYOTIC DNA TOPOISOMERASE"/>
    <property type="match status" value="1"/>
</dbReference>
<dbReference type="GO" id="GO:0016853">
    <property type="term" value="F:isomerase activity"/>
    <property type="evidence" value="ECO:0007669"/>
    <property type="project" value="UniProtKB-KW"/>
</dbReference>
<evidence type="ECO:0000313" key="3">
    <source>
        <dbReference type="EMBL" id="PHE82198.1"/>
    </source>
</evidence>
<dbReference type="InterPro" id="IPR023405">
    <property type="entry name" value="Topo_IA_core_domain"/>
</dbReference>
<gene>
    <name evidence="3" type="ORF">COF81_31625</name>
</gene>
<dbReference type="Proteomes" id="UP000221918">
    <property type="component" value="Unassembled WGS sequence"/>
</dbReference>
<dbReference type="SUPFAM" id="SSF56712">
    <property type="entry name" value="Prokaryotic type I DNA topoisomerase"/>
    <property type="match status" value="1"/>
</dbReference>
<protein>
    <submittedName>
        <fullName evidence="3">DNA topoisomerase I</fullName>
    </submittedName>
</protein>
<feature type="domain" description="Topo IA-type catalytic" evidence="2">
    <location>
        <begin position="1"/>
        <end position="116"/>
    </location>
</feature>
<dbReference type="InterPro" id="IPR000380">
    <property type="entry name" value="Topo_IA"/>
</dbReference>
<dbReference type="RefSeq" id="WP_255300381.1">
    <property type="nucleotide sequence ID" value="NZ_NUTL01000326.1"/>
</dbReference>
<dbReference type="PROSITE" id="PS52039">
    <property type="entry name" value="TOPO_IA_2"/>
    <property type="match status" value="1"/>
</dbReference>